<dbReference type="EMBL" id="GBRH01174373">
    <property type="protein sequence ID" value="JAE23523.1"/>
    <property type="molecule type" value="Transcribed_RNA"/>
</dbReference>
<proteinExistence type="predicted"/>
<dbReference type="AlphaFoldDB" id="A0A0A9GS61"/>
<sequence>MNQVIQSSYTSSVNQPVRASISTNQSSYTSSSTGLNIFF</sequence>
<organism evidence="2">
    <name type="scientific">Arundo donax</name>
    <name type="common">Giant reed</name>
    <name type="synonym">Donax arundinaceus</name>
    <dbReference type="NCBI Taxonomy" id="35708"/>
    <lineage>
        <taxon>Eukaryota</taxon>
        <taxon>Viridiplantae</taxon>
        <taxon>Streptophyta</taxon>
        <taxon>Embryophyta</taxon>
        <taxon>Tracheophyta</taxon>
        <taxon>Spermatophyta</taxon>
        <taxon>Magnoliopsida</taxon>
        <taxon>Liliopsida</taxon>
        <taxon>Poales</taxon>
        <taxon>Poaceae</taxon>
        <taxon>PACMAD clade</taxon>
        <taxon>Arundinoideae</taxon>
        <taxon>Arundineae</taxon>
        <taxon>Arundo</taxon>
    </lineage>
</organism>
<accession>A0A0A9GS61</accession>
<protein>
    <submittedName>
        <fullName evidence="2">Uncharacterized protein</fullName>
    </submittedName>
</protein>
<evidence type="ECO:0000313" key="2">
    <source>
        <dbReference type="EMBL" id="JAE23523.1"/>
    </source>
</evidence>
<feature type="compositionally biased region" description="Polar residues" evidence="1">
    <location>
        <begin position="1"/>
        <end position="17"/>
    </location>
</feature>
<reference evidence="2" key="2">
    <citation type="journal article" date="2015" name="Data Brief">
        <title>Shoot transcriptome of the giant reed, Arundo donax.</title>
        <authorList>
            <person name="Barrero R.A."/>
            <person name="Guerrero F.D."/>
            <person name="Moolhuijzen P."/>
            <person name="Goolsby J.A."/>
            <person name="Tidwell J."/>
            <person name="Bellgard S.E."/>
            <person name="Bellgard M.I."/>
        </authorList>
    </citation>
    <scope>NUCLEOTIDE SEQUENCE</scope>
    <source>
        <tissue evidence="2">Shoot tissue taken approximately 20 cm above the soil surface</tissue>
    </source>
</reference>
<reference evidence="2" key="1">
    <citation type="submission" date="2014-09" db="EMBL/GenBank/DDBJ databases">
        <authorList>
            <person name="Magalhaes I.L.F."/>
            <person name="Oliveira U."/>
            <person name="Santos F.R."/>
            <person name="Vidigal T.H.D.A."/>
            <person name="Brescovit A.D."/>
            <person name="Santos A.J."/>
        </authorList>
    </citation>
    <scope>NUCLEOTIDE SEQUENCE</scope>
    <source>
        <tissue evidence="2">Shoot tissue taken approximately 20 cm above the soil surface</tissue>
    </source>
</reference>
<name>A0A0A9GS61_ARUDO</name>
<feature type="compositionally biased region" description="Low complexity" evidence="1">
    <location>
        <begin position="20"/>
        <end position="33"/>
    </location>
</feature>
<evidence type="ECO:0000256" key="1">
    <source>
        <dbReference type="SAM" id="MobiDB-lite"/>
    </source>
</evidence>
<feature type="region of interest" description="Disordered" evidence="1">
    <location>
        <begin position="1"/>
        <end position="39"/>
    </location>
</feature>